<sequence>MINTLRFTFFLFLSSICSYSQTNQVFKTRYQGIVKGGTAIIGNNIVNRVDYNNTANDPYYNHTKQALLNDEFEMEYIDIDNDESTFSSSSAELFLDNSQNKKIVYAGLYWAATYKYTSGSQNTNGKFGPEDLAREQFTSVKIKLPNQTEYTSVQGVTLFDGIEDKNYNYAAPYVVYADITNTIKALPNITGVYTVANIRATQGALEGGVAAGWTLFFVFEDPTMTEKSISSSDGFIGSISTPSDVVFSIPQHTSLNSIQAMVLGAALEGDNNQLGDKLFIGNQTTNTFTALSTPIRKEDNFFNSCITQGDQYLFNRFPDSKNTLGFDVFMTPIPSSFINSNSEELTCRFQSKGDQVFVFFSALQTEINPQNLEKESSTLVKTKKGQAIKFLPLNNDLLVDDTKTFSSINRLQKNNTINEVQDIYTINSATLSEGYYLLANIFKTEQKAQEFIYYVNSKKIQADFFVNPLNNYYYVYLAKVSTPDEAIELYTTKMNTSYKERLQMLFVNDGKPEIEPKEVPIQTLTIPNQPKGFYIVANVFAVNDNATNFIKQLTLKELQPKTFTNTVTHFKYVYLKKFDTVDEAKKELEMLVRLNYTDKLWILSVNNSK</sequence>
<dbReference type="SUPFAM" id="SSF110997">
    <property type="entry name" value="Sporulation related repeat"/>
    <property type="match status" value="1"/>
</dbReference>
<gene>
    <name evidence="1" type="ORF">CLV55_104126</name>
</gene>
<name>A0A328YRY3_9FLAO</name>
<dbReference type="EMBL" id="QLSZ01000004">
    <property type="protein sequence ID" value="RAR72866.1"/>
    <property type="molecule type" value="Genomic_DNA"/>
</dbReference>
<dbReference type="GO" id="GO:0042834">
    <property type="term" value="F:peptidoglycan binding"/>
    <property type="evidence" value="ECO:0007669"/>
    <property type="project" value="InterPro"/>
</dbReference>
<keyword evidence="2" id="KW-1185">Reference proteome</keyword>
<protein>
    <recommendedName>
        <fullName evidence="3">SPOR domain-containing protein</fullName>
    </recommendedName>
</protein>
<dbReference type="OrthoDB" id="607469at2"/>
<evidence type="ECO:0008006" key="3">
    <source>
        <dbReference type="Google" id="ProtNLM"/>
    </source>
</evidence>
<dbReference type="Proteomes" id="UP000248840">
    <property type="component" value="Unassembled WGS sequence"/>
</dbReference>
<organism evidence="1 2">
    <name type="scientific">Flavobacterium aciduliphilum</name>
    <dbReference type="NCBI Taxonomy" id="1101402"/>
    <lineage>
        <taxon>Bacteria</taxon>
        <taxon>Pseudomonadati</taxon>
        <taxon>Bacteroidota</taxon>
        <taxon>Flavobacteriia</taxon>
        <taxon>Flavobacteriales</taxon>
        <taxon>Flavobacteriaceae</taxon>
        <taxon>Flavobacterium</taxon>
    </lineage>
</organism>
<proteinExistence type="predicted"/>
<accession>A0A328YRY3</accession>
<reference evidence="1 2" key="1">
    <citation type="submission" date="2018-06" db="EMBL/GenBank/DDBJ databases">
        <title>Genomic Encyclopedia of Archaeal and Bacterial Type Strains, Phase II (KMG-II): from individual species to whole genera.</title>
        <authorList>
            <person name="Goeker M."/>
        </authorList>
    </citation>
    <scope>NUCLEOTIDE SEQUENCE [LARGE SCALE GENOMIC DNA]</scope>
    <source>
        <strain evidence="1 2">DSM 25663</strain>
    </source>
</reference>
<dbReference type="RefSeq" id="WP_112112856.1">
    <property type="nucleotide sequence ID" value="NZ_QLSZ01000004.1"/>
</dbReference>
<dbReference type="AlphaFoldDB" id="A0A328YRY3"/>
<evidence type="ECO:0000313" key="1">
    <source>
        <dbReference type="EMBL" id="RAR72866.1"/>
    </source>
</evidence>
<dbReference type="InterPro" id="IPR036680">
    <property type="entry name" value="SPOR-like_sf"/>
</dbReference>
<comment type="caution">
    <text evidence="1">The sequence shown here is derived from an EMBL/GenBank/DDBJ whole genome shotgun (WGS) entry which is preliminary data.</text>
</comment>
<evidence type="ECO:0000313" key="2">
    <source>
        <dbReference type="Proteomes" id="UP000248840"/>
    </source>
</evidence>